<organism evidence="2">
    <name type="scientific">viral metagenome</name>
    <dbReference type="NCBI Taxonomy" id="1070528"/>
    <lineage>
        <taxon>unclassified sequences</taxon>
        <taxon>metagenomes</taxon>
        <taxon>organismal metagenomes</taxon>
    </lineage>
</organism>
<feature type="transmembrane region" description="Helical" evidence="1">
    <location>
        <begin position="6"/>
        <end position="26"/>
    </location>
</feature>
<sequence length="167" mass="19578">MKFRSMFVAITIIFVLIIVIISVFRFEQVAHQRGYYNPLTKNITCSSRSQCLHEIGHAIDHAGGWISRDEDYRFALEVYIWTNWKAPEPLRDPLADQVIIFPGLLISRDKEHDPFVPAFWTGGWGGIGELYADMLYWTNGEQESMPVIFQPFYNWELVEELIKEYVR</sequence>
<gene>
    <name evidence="2" type="ORF">TM448A00111_0018</name>
    <name evidence="3" type="ORF">TM448B00196_0018</name>
</gene>
<name>A0A6H1ZB65_9ZZZZ</name>
<evidence type="ECO:0000313" key="3">
    <source>
        <dbReference type="EMBL" id="QJH94231.1"/>
    </source>
</evidence>
<keyword evidence="1" id="KW-0812">Transmembrane</keyword>
<proteinExistence type="predicted"/>
<evidence type="ECO:0000256" key="1">
    <source>
        <dbReference type="SAM" id="Phobius"/>
    </source>
</evidence>
<dbReference type="EMBL" id="MT144598">
    <property type="protein sequence ID" value="QJH94231.1"/>
    <property type="molecule type" value="Genomic_DNA"/>
</dbReference>
<protein>
    <submittedName>
        <fullName evidence="2">Uncharacterized protein</fullName>
    </submittedName>
</protein>
<keyword evidence="1" id="KW-0472">Membrane</keyword>
<dbReference type="AlphaFoldDB" id="A0A6H1ZB65"/>
<evidence type="ECO:0000313" key="2">
    <source>
        <dbReference type="EMBL" id="QJA44515.1"/>
    </source>
</evidence>
<accession>A0A6H1ZB65</accession>
<reference evidence="2" key="1">
    <citation type="submission" date="2020-03" db="EMBL/GenBank/DDBJ databases">
        <title>The deep terrestrial virosphere.</title>
        <authorList>
            <person name="Holmfeldt K."/>
            <person name="Nilsson E."/>
            <person name="Simone D."/>
            <person name="Lopez-Fernandez M."/>
            <person name="Wu X."/>
            <person name="de Brujin I."/>
            <person name="Lundin D."/>
            <person name="Andersson A."/>
            <person name="Bertilsson S."/>
            <person name="Dopson M."/>
        </authorList>
    </citation>
    <scope>NUCLEOTIDE SEQUENCE</scope>
    <source>
        <strain evidence="2">TM448A00111</strain>
        <strain evidence="3">TM448B00196</strain>
    </source>
</reference>
<dbReference type="EMBL" id="MT143977">
    <property type="protein sequence ID" value="QJA44515.1"/>
    <property type="molecule type" value="Genomic_DNA"/>
</dbReference>
<keyword evidence="1" id="KW-1133">Transmembrane helix</keyword>